<accession>A0ACC2Z0K1</accession>
<dbReference type="Proteomes" id="UP001172680">
    <property type="component" value="Unassembled WGS sequence"/>
</dbReference>
<keyword evidence="2" id="KW-1185">Reference proteome</keyword>
<protein>
    <submittedName>
        <fullName evidence="1">Uncharacterized protein</fullName>
    </submittedName>
</protein>
<sequence length="591" mass="66166">MNILSSHSSSVGDLSSSDAAKYDHQIKLVDHTKAEGDEPAAQADSDHEDILSPKLSNVSLSHKLTRGSLRKQVAQRKYRKWQDSSIPEGTEGEVAAGASNSKDVVTVNTKQAQAATDEIDQASEEAPTGSDTTLKRAQTKLQRGGHRVKSALQRKRASKTRIDADVEIDILYENQRGSFFFGIPLFSHNSLLNFDPSPWVDARYKPSAVNITNAQVPDPSWEWAWKSWYVDMSHDVDEEGWQYSFSFQKGFSWHGTHPWFHSFVRRRRWLRKRERRHGHRVADMGAKTMKEAHLLTAEYFTIHPTRTRSEVFSITSSEAEQRPQSMGGLGTRIEDVEPVEEIRDIPTLMRRLRRAAIDREKILAVCGFLEHGGEELYYLAEQMPAIMSMLIFQTSRRQLLGILMERFEEALHHRDEHVERGETEDDAEKRLIDNLLKALEAADDEVKKLEYWSDIRDIARESDTLSAVGSGHGWGHEWQGVHGSGPGSPGGPSPVQHDSDGEAESGFKDKGKGKETSPPRPDQGQGQEQKKVGMVSPNHPSKYEHEVSSHERDAELPQAEKPDKDAGETPNDQDLEAGAKGGSTTSGGRNA</sequence>
<gene>
    <name evidence="1" type="ORF">H2199_005781</name>
</gene>
<evidence type="ECO:0000313" key="1">
    <source>
        <dbReference type="EMBL" id="KAJ9641113.1"/>
    </source>
</evidence>
<proteinExistence type="predicted"/>
<organism evidence="1 2">
    <name type="scientific">Coniosporium tulheliwenetii</name>
    <dbReference type="NCBI Taxonomy" id="3383036"/>
    <lineage>
        <taxon>Eukaryota</taxon>
        <taxon>Fungi</taxon>
        <taxon>Dikarya</taxon>
        <taxon>Ascomycota</taxon>
        <taxon>Pezizomycotina</taxon>
        <taxon>Dothideomycetes</taxon>
        <taxon>Dothideomycetes incertae sedis</taxon>
        <taxon>Coniosporium</taxon>
    </lineage>
</organism>
<comment type="caution">
    <text evidence="1">The sequence shown here is derived from an EMBL/GenBank/DDBJ whole genome shotgun (WGS) entry which is preliminary data.</text>
</comment>
<name>A0ACC2Z0K1_9PEZI</name>
<dbReference type="EMBL" id="JAPDRP010000016">
    <property type="protein sequence ID" value="KAJ9641113.1"/>
    <property type="molecule type" value="Genomic_DNA"/>
</dbReference>
<evidence type="ECO:0000313" key="2">
    <source>
        <dbReference type="Proteomes" id="UP001172680"/>
    </source>
</evidence>
<reference evidence="1" key="1">
    <citation type="submission" date="2022-10" db="EMBL/GenBank/DDBJ databases">
        <title>Culturing micro-colonial fungi from biological soil crusts in the Mojave desert and describing Neophaeococcomyces mojavensis, and introducing the new genera and species Taxawa tesnikishii.</title>
        <authorList>
            <person name="Kurbessoian T."/>
            <person name="Stajich J.E."/>
        </authorList>
    </citation>
    <scope>NUCLEOTIDE SEQUENCE</scope>
    <source>
        <strain evidence="1">JES_115</strain>
    </source>
</reference>